<accession>A0A0A2GWF6</accession>
<dbReference type="PROSITE" id="PS51257">
    <property type="entry name" value="PROKAR_LIPOPROTEIN"/>
    <property type="match status" value="1"/>
</dbReference>
<evidence type="ECO:0000313" key="1">
    <source>
        <dbReference type="EMBL" id="KGO07562.1"/>
    </source>
</evidence>
<evidence type="ECO:0008006" key="3">
    <source>
        <dbReference type="Google" id="ProtNLM"/>
    </source>
</evidence>
<keyword evidence="2" id="KW-1185">Reference proteome</keyword>
<protein>
    <recommendedName>
        <fullName evidence="3">DUF4331 domain-containing protein</fullName>
    </recommendedName>
</protein>
<dbReference type="PATRIC" id="fig|1300343.5.peg.1373"/>
<dbReference type="AlphaFoldDB" id="A0A0A2GWF6"/>
<dbReference type="RefSeq" id="WP_035327714.1">
    <property type="nucleotide sequence ID" value="NZ_CP015125.1"/>
</dbReference>
<dbReference type="Proteomes" id="UP000030140">
    <property type="component" value="Unassembled WGS sequence"/>
</dbReference>
<gene>
    <name evidence="1" type="ORF">NV36_12425</name>
</gene>
<name>A0A0A2GWF6_9FLAO</name>
<organism evidence="1 2">
    <name type="scientific">Dokdonia donghaensis DSW-1</name>
    <dbReference type="NCBI Taxonomy" id="1300343"/>
    <lineage>
        <taxon>Bacteria</taxon>
        <taxon>Pseudomonadati</taxon>
        <taxon>Bacteroidota</taxon>
        <taxon>Flavobacteriia</taxon>
        <taxon>Flavobacteriales</taxon>
        <taxon>Flavobacteriaceae</taxon>
        <taxon>Dokdonia</taxon>
    </lineage>
</organism>
<sequence length="207" mass="22188">MKLQNIKYLLVGAVLAGFVSCNDDDDLFIPAPEEQMEMEELNFEGTFAQEDQMGRAAINTVLNGDSASKNSFNLTIPSEMVANFQQGFLDRAVALHAAFGVEYENNVLGLDATTLTTVLAADVLQVAPDAPTTYIDGDGNVLTGRNLTDDVVDVSLILLFGGNNGDRFNGQDLDNDGVADLPILVTDNVPNTGENPSTTFPYLEGPH</sequence>
<proteinExistence type="predicted"/>
<evidence type="ECO:0000313" key="2">
    <source>
        <dbReference type="Proteomes" id="UP000030140"/>
    </source>
</evidence>
<comment type="caution">
    <text evidence="1">The sequence shown here is derived from an EMBL/GenBank/DDBJ whole genome shotgun (WGS) entry which is preliminary data.</text>
</comment>
<dbReference type="EMBL" id="JSAQ01000001">
    <property type="protein sequence ID" value="KGO07562.1"/>
    <property type="molecule type" value="Genomic_DNA"/>
</dbReference>
<dbReference type="OrthoDB" id="9791748at2"/>
<reference evidence="1 2" key="1">
    <citation type="submission" date="2014-10" db="EMBL/GenBank/DDBJ databases">
        <title>Draft genome sequence of the proteorhodopsin-containing marine bacterium Dokdonia donghaensis.</title>
        <authorList>
            <person name="Gomez-Consarnau L."/>
            <person name="Gonzalez J.M."/>
            <person name="Riedel T."/>
            <person name="Jaenicke S."/>
            <person name="Wagner-Doebler I."/>
            <person name="Fuhrman J.A."/>
        </authorList>
    </citation>
    <scope>NUCLEOTIDE SEQUENCE [LARGE SCALE GENOMIC DNA]</scope>
    <source>
        <strain evidence="1 2">DSW-1</strain>
    </source>
</reference>
<dbReference type="KEGG" id="ddo:I597_1363"/>